<sequence>MRKFGFIALTVLALTACSGNGEKEAALKLQAAEEAYAQGKYSEAKLQLDSIKILYPKAFEARRKGISLMEQVEIKEQERSIVYLDSVLKIKQADADQKKKGLVLEKNAEYQTVGNYLHPSQTVEKNIRRTYLRAQVSETGVFALTSIYNGGSSIHHRSIRVTAPDGSFAETPASRDVYESTDMGVKSEKVDYRMGADGGVAAFIYMNKGQNLKLEIVGNGRKAVSFSSADRNAVCQVYELAQALNSINQIKKELEEANLKIRFVKKKIEVESKGK</sequence>
<name>A0A1M5C806_9BACE</name>
<dbReference type="EMBL" id="FQTV01000009">
    <property type="protein sequence ID" value="SHF50855.1"/>
    <property type="molecule type" value="Genomic_DNA"/>
</dbReference>
<evidence type="ECO:0000256" key="1">
    <source>
        <dbReference type="SAM" id="Coils"/>
    </source>
</evidence>
<feature type="coiled-coil region" evidence="1">
    <location>
        <begin position="240"/>
        <end position="267"/>
    </location>
</feature>
<dbReference type="OrthoDB" id="1118012at2"/>
<dbReference type="AlphaFoldDB" id="A0A1M5C806"/>
<protein>
    <recommendedName>
        <fullName evidence="4">Lipoprotein</fullName>
    </recommendedName>
</protein>
<evidence type="ECO:0000313" key="2">
    <source>
        <dbReference type="EMBL" id="SHF50855.1"/>
    </source>
</evidence>
<keyword evidence="1" id="KW-0175">Coiled coil</keyword>
<reference evidence="2 3" key="1">
    <citation type="submission" date="2016-11" db="EMBL/GenBank/DDBJ databases">
        <authorList>
            <person name="Jaros S."/>
            <person name="Januszkiewicz K."/>
            <person name="Wedrychowicz H."/>
        </authorList>
    </citation>
    <scope>NUCLEOTIDE SEQUENCE [LARGE SCALE GENOMIC DNA]</scope>
    <source>
        <strain evidence="2 3">DSM 26991</strain>
    </source>
</reference>
<gene>
    <name evidence="2" type="ORF">SAMN05444405_109142</name>
</gene>
<proteinExistence type="predicted"/>
<evidence type="ECO:0000313" key="3">
    <source>
        <dbReference type="Proteomes" id="UP000184509"/>
    </source>
</evidence>
<dbReference type="Proteomes" id="UP000184509">
    <property type="component" value="Unassembled WGS sequence"/>
</dbReference>
<organism evidence="2 3">
    <name type="scientific">Bacteroides luti</name>
    <dbReference type="NCBI Taxonomy" id="1297750"/>
    <lineage>
        <taxon>Bacteria</taxon>
        <taxon>Pseudomonadati</taxon>
        <taxon>Bacteroidota</taxon>
        <taxon>Bacteroidia</taxon>
        <taxon>Bacteroidales</taxon>
        <taxon>Bacteroidaceae</taxon>
        <taxon>Bacteroides</taxon>
    </lineage>
</organism>
<evidence type="ECO:0008006" key="4">
    <source>
        <dbReference type="Google" id="ProtNLM"/>
    </source>
</evidence>
<accession>A0A1M5C806</accession>
<dbReference type="STRING" id="1297750.SAMN05444405_109142"/>
<dbReference type="PROSITE" id="PS51257">
    <property type="entry name" value="PROKAR_LIPOPROTEIN"/>
    <property type="match status" value="1"/>
</dbReference>
<dbReference type="RefSeq" id="WP_073401785.1">
    <property type="nucleotide sequence ID" value="NZ_FQTV01000009.1"/>
</dbReference>
<keyword evidence="3" id="KW-1185">Reference proteome</keyword>